<dbReference type="EMBL" id="CAJJDN010000021">
    <property type="protein sequence ID" value="CAD8065899.1"/>
    <property type="molecule type" value="Genomic_DNA"/>
</dbReference>
<organism evidence="1 2">
    <name type="scientific">Paramecium sonneborni</name>
    <dbReference type="NCBI Taxonomy" id="65129"/>
    <lineage>
        <taxon>Eukaryota</taxon>
        <taxon>Sar</taxon>
        <taxon>Alveolata</taxon>
        <taxon>Ciliophora</taxon>
        <taxon>Intramacronucleata</taxon>
        <taxon>Oligohymenophorea</taxon>
        <taxon>Peniculida</taxon>
        <taxon>Parameciidae</taxon>
        <taxon>Paramecium</taxon>
    </lineage>
</organism>
<reference evidence="1" key="1">
    <citation type="submission" date="2021-01" db="EMBL/GenBank/DDBJ databases">
        <authorList>
            <consortium name="Genoscope - CEA"/>
            <person name="William W."/>
        </authorList>
    </citation>
    <scope>NUCLEOTIDE SEQUENCE</scope>
</reference>
<evidence type="ECO:0000313" key="2">
    <source>
        <dbReference type="Proteomes" id="UP000692954"/>
    </source>
</evidence>
<accession>A0A8S1LGC6</accession>
<keyword evidence="2" id="KW-1185">Reference proteome</keyword>
<proteinExistence type="predicted"/>
<comment type="caution">
    <text evidence="1">The sequence shown here is derived from an EMBL/GenBank/DDBJ whole genome shotgun (WGS) entry which is preliminary data.</text>
</comment>
<gene>
    <name evidence="1" type="ORF">PSON_ATCC_30995.1.T0210027</name>
</gene>
<dbReference type="AlphaFoldDB" id="A0A8S1LGC6"/>
<dbReference type="Proteomes" id="UP000692954">
    <property type="component" value="Unassembled WGS sequence"/>
</dbReference>
<sequence length="208" mass="25073">MKDCNISFQNKPTIAISRIYQNSDRFHLPNLNKTKSQSPNNIYYNEYFTEVRGIKANSEKSRQIQDKIIKNKIKGVVLKKKQQKLLSNRYFYQEENLKRIVNNQSLEPQQISKKVQASKIIISKIKNELYYSQSIPPIKCTLNQKEEKEIRKPRYFYEGSIKEKLDRRQKVSKENKDEQYNYWKYSYQDEYEDEDSIIEYVSGQHQFQ</sequence>
<name>A0A8S1LGC6_9CILI</name>
<protein>
    <submittedName>
        <fullName evidence="1">Uncharacterized protein</fullName>
    </submittedName>
</protein>
<evidence type="ECO:0000313" key="1">
    <source>
        <dbReference type="EMBL" id="CAD8065899.1"/>
    </source>
</evidence>